<evidence type="ECO:0000256" key="2">
    <source>
        <dbReference type="SAM" id="SignalP"/>
    </source>
</evidence>
<name>A0ABT0I2G2_9LACO</name>
<feature type="signal peptide" evidence="2">
    <location>
        <begin position="1"/>
        <end position="31"/>
    </location>
</feature>
<dbReference type="CDD" id="cd00118">
    <property type="entry name" value="LysM"/>
    <property type="match status" value="1"/>
</dbReference>
<accession>A0ABT0I2G2</accession>
<proteinExistence type="predicted"/>
<dbReference type="Pfam" id="PF01476">
    <property type="entry name" value="LysM"/>
    <property type="match status" value="1"/>
</dbReference>
<dbReference type="Proteomes" id="UP001522905">
    <property type="component" value="Unassembled WGS sequence"/>
</dbReference>
<feature type="chain" id="PRO_5046388036" evidence="2">
    <location>
        <begin position="32"/>
        <end position="209"/>
    </location>
</feature>
<dbReference type="RefSeq" id="WP_220728590.1">
    <property type="nucleotide sequence ID" value="NZ_BPLM01000019.1"/>
</dbReference>
<dbReference type="InterPro" id="IPR018392">
    <property type="entry name" value="LysM"/>
</dbReference>
<sequence length="209" mass="22678">MTKFKGIKTFLVTTAAAAGLFLASGATSASADTNAYGQQTVTVQAGDTLWSIANKNNISLNALQQANNRVSNTTIYVGEKLVLPGSQSTQQTVVQAPQAQSNNQVSSNATTQNNTQQTTQSNTTNYTQSNNTTSYGNGNSAKSWIASRESSGSYTAQNGRYYGKYQLDKSYLNGDYSAANQERVANQYVTSRYGSWENAKSFWQQNGWY</sequence>
<dbReference type="InterPro" id="IPR036779">
    <property type="entry name" value="LysM_dom_sf"/>
</dbReference>
<protein>
    <submittedName>
        <fullName evidence="4">LysM peptidoglycan-binding domain-containing protein</fullName>
    </submittedName>
</protein>
<dbReference type="SMART" id="SM00257">
    <property type="entry name" value="LysM"/>
    <property type="match status" value="1"/>
</dbReference>
<feature type="region of interest" description="Disordered" evidence="1">
    <location>
        <begin position="92"/>
        <end position="139"/>
    </location>
</feature>
<comment type="caution">
    <text evidence="4">The sequence shown here is derived from an EMBL/GenBank/DDBJ whole genome shotgun (WGS) entry which is preliminary data.</text>
</comment>
<dbReference type="SUPFAM" id="SSF54106">
    <property type="entry name" value="LysM domain"/>
    <property type="match status" value="1"/>
</dbReference>
<dbReference type="Gene3D" id="3.10.350.10">
    <property type="entry name" value="LysM domain"/>
    <property type="match status" value="1"/>
</dbReference>
<evidence type="ECO:0000259" key="3">
    <source>
        <dbReference type="PROSITE" id="PS51782"/>
    </source>
</evidence>
<evidence type="ECO:0000313" key="5">
    <source>
        <dbReference type="Proteomes" id="UP001522905"/>
    </source>
</evidence>
<evidence type="ECO:0000256" key="1">
    <source>
        <dbReference type="SAM" id="MobiDB-lite"/>
    </source>
</evidence>
<dbReference type="PROSITE" id="PS51782">
    <property type="entry name" value="LYSM"/>
    <property type="match status" value="1"/>
</dbReference>
<evidence type="ECO:0000313" key="4">
    <source>
        <dbReference type="EMBL" id="MCK8624908.1"/>
    </source>
</evidence>
<feature type="domain" description="LysM" evidence="3">
    <location>
        <begin position="39"/>
        <end position="83"/>
    </location>
</feature>
<gene>
    <name evidence="4" type="ORF">LNP07_05190</name>
</gene>
<keyword evidence="2" id="KW-0732">Signal</keyword>
<organism evidence="4 5">
    <name type="scientific">Apilactobacillus xinyiensis</name>
    <dbReference type="NCBI Taxonomy" id="2841032"/>
    <lineage>
        <taxon>Bacteria</taxon>
        <taxon>Bacillati</taxon>
        <taxon>Bacillota</taxon>
        <taxon>Bacilli</taxon>
        <taxon>Lactobacillales</taxon>
        <taxon>Lactobacillaceae</taxon>
        <taxon>Apilactobacillus</taxon>
    </lineage>
</organism>
<keyword evidence="5" id="KW-1185">Reference proteome</keyword>
<reference evidence="4 5" key="1">
    <citation type="submission" date="2021-11" db="EMBL/GenBank/DDBJ databases">
        <title>Comparative genomics of bee honey and flower isolates.</title>
        <authorList>
            <person name="Bechtner J.D."/>
            <person name="Gallus M.K."/>
            <person name="Ehrmann M."/>
        </authorList>
    </citation>
    <scope>NUCLEOTIDE SEQUENCE [LARGE SCALE GENOMIC DNA]</scope>
    <source>
        <strain evidence="4 5">M161</strain>
    </source>
</reference>
<dbReference type="EMBL" id="JAJIAO010000005">
    <property type="protein sequence ID" value="MCK8624908.1"/>
    <property type="molecule type" value="Genomic_DNA"/>
</dbReference>